<dbReference type="AlphaFoldDB" id="A0A916YJC7"/>
<dbReference type="PANTHER" id="PTHR30373:SF2">
    <property type="entry name" value="UPF0603 PROTEIN YGCG"/>
    <property type="match status" value="1"/>
</dbReference>
<evidence type="ECO:0000259" key="3">
    <source>
        <dbReference type="Pfam" id="PF04536"/>
    </source>
</evidence>
<dbReference type="Gene3D" id="3.10.310.50">
    <property type="match status" value="1"/>
</dbReference>
<evidence type="ECO:0000313" key="5">
    <source>
        <dbReference type="Proteomes" id="UP000598997"/>
    </source>
</evidence>
<sequence length="273" mass="28353">MSVLFRFLAAFALLAGLSGSPAWAAYPERPEGPVLDQADIIPADQEAAMDARLRAYNEQTGRAVVVATVNSLDGETIEMYAANMFAEWGIGGAETDQGLLLLVAPNDRKVRIEVGYGLTPYVTDILSGRIVRNDILPAFKAGDYPGGINAGLDSLITQMDLTPAEAKAVAEAAAAAEAQQREMAGQITGSTAGGFVFWVIMIVVFMLLFGKRSRGRRYRRGGGIDPWVVLWGVSEIARHSGGRSSGGFGGGGGGGFGGFGGGMSGGGGASGSW</sequence>
<dbReference type="Pfam" id="PF04536">
    <property type="entry name" value="TPM_phosphatase"/>
    <property type="match status" value="1"/>
</dbReference>
<dbReference type="EMBL" id="BMIO01000007">
    <property type="protein sequence ID" value="GGD48557.1"/>
    <property type="molecule type" value="Genomic_DNA"/>
</dbReference>
<comment type="caution">
    <text evidence="4">The sequence shown here is derived from an EMBL/GenBank/DDBJ whole genome shotgun (WGS) entry which is preliminary data.</text>
</comment>
<name>A0A916YJC7_9SPHN</name>
<protein>
    <recommendedName>
        <fullName evidence="3">TPM domain-containing protein</fullName>
    </recommendedName>
</protein>
<feature type="domain" description="TPM" evidence="3">
    <location>
        <begin position="34"/>
        <end position="157"/>
    </location>
</feature>
<keyword evidence="1" id="KW-1133">Transmembrane helix</keyword>
<proteinExistence type="predicted"/>
<dbReference type="Proteomes" id="UP000598997">
    <property type="component" value="Unassembled WGS sequence"/>
</dbReference>
<gene>
    <name evidence="4" type="ORF">GCM10010989_23560</name>
</gene>
<keyword evidence="1" id="KW-0472">Membrane</keyword>
<dbReference type="PANTHER" id="PTHR30373">
    <property type="entry name" value="UPF0603 PROTEIN YGCG"/>
    <property type="match status" value="1"/>
</dbReference>
<keyword evidence="1" id="KW-0812">Transmembrane</keyword>
<feature type="transmembrane region" description="Helical" evidence="1">
    <location>
        <begin position="192"/>
        <end position="210"/>
    </location>
</feature>
<dbReference type="RefSeq" id="WP_229660387.1">
    <property type="nucleotide sequence ID" value="NZ_BMIO01000007.1"/>
</dbReference>
<evidence type="ECO:0000256" key="2">
    <source>
        <dbReference type="SAM" id="SignalP"/>
    </source>
</evidence>
<evidence type="ECO:0000313" key="4">
    <source>
        <dbReference type="EMBL" id="GGD48557.1"/>
    </source>
</evidence>
<dbReference type="InterPro" id="IPR007621">
    <property type="entry name" value="TPM_dom"/>
</dbReference>
<feature type="signal peptide" evidence="2">
    <location>
        <begin position="1"/>
        <end position="24"/>
    </location>
</feature>
<organism evidence="4 5">
    <name type="scientific">Croceicoccus pelagius</name>
    <dbReference type="NCBI Taxonomy" id="1703341"/>
    <lineage>
        <taxon>Bacteria</taxon>
        <taxon>Pseudomonadati</taxon>
        <taxon>Pseudomonadota</taxon>
        <taxon>Alphaproteobacteria</taxon>
        <taxon>Sphingomonadales</taxon>
        <taxon>Erythrobacteraceae</taxon>
        <taxon>Croceicoccus</taxon>
    </lineage>
</organism>
<accession>A0A916YJC7</accession>
<evidence type="ECO:0000256" key="1">
    <source>
        <dbReference type="SAM" id="Phobius"/>
    </source>
</evidence>
<keyword evidence="2" id="KW-0732">Signal</keyword>
<keyword evidence="5" id="KW-1185">Reference proteome</keyword>
<reference evidence="4 5" key="1">
    <citation type="journal article" date="2014" name="Int. J. Syst. Evol. Microbiol.">
        <title>Complete genome sequence of Corynebacterium casei LMG S-19264T (=DSM 44701T), isolated from a smear-ripened cheese.</title>
        <authorList>
            <consortium name="US DOE Joint Genome Institute (JGI-PGF)"/>
            <person name="Walter F."/>
            <person name="Albersmeier A."/>
            <person name="Kalinowski J."/>
            <person name="Ruckert C."/>
        </authorList>
    </citation>
    <scope>NUCLEOTIDE SEQUENCE [LARGE SCALE GENOMIC DNA]</scope>
    <source>
        <strain evidence="4 5">CGMCC 1.15358</strain>
    </source>
</reference>
<feature type="chain" id="PRO_5037931330" description="TPM domain-containing protein" evidence="2">
    <location>
        <begin position="25"/>
        <end position="273"/>
    </location>
</feature>